<keyword evidence="3" id="KW-1185">Reference proteome</keyword>
<name>A0A1H0WSK2_9ACTN</name>
<evidence type="ECO:0000313" key="3">
    <source>
        <dbReference type="Proteomes" id="UP000199497"/>
    </source>
</evidence>
<accession>A0A1H0WSK2</accession>
<organism evidence="2 3">
    <name type="scientific">Actinopolyspora xinjiangensis</name>
    <dbReference type="NCBI Taxonomy" id="405564"/>
    <lineage>
        <taxon>Bacteria</taxon>
        <taxon>Bacillati</taxon>
        <taxon>Actinomycetota</taxon>
        <taxon>Actinomycetes</taxon>
        <taxon>Actinopolysporales</taxon>
        <taxon>Actinopolysporaceae</taxon>
        <taxon>Actinopolyspora</taxon>
    </lineage>
</organism>
<dbReference type="GO" id="GO:0016020">
    <property type="term" value="C:membrane"/>
    <property type="evidence" value="ECO:0007669"/>
    <property type="project" value="InterPro"/>
</dbReference>
<dbReference type="Proteomes" id="UP000199497">
    <property type="component" value="Unassembled WGS sequence"/>
</dbReference>
<protein>
    <submittedName>
        <fullName evidence="2">Copper transport outer membrane protein, MctB</fullName>
    </submittedName>
</protein>
<dbReference type="InterPro" id="IPR021522">
    <property type="entry name" value="MctB"/>
</dbReference>
<evidence type="ECO:0000256" key="1">
    <source>
        <dbReference type="SAM" id="Coils"/>
    </source>
</evidence>
<gene>
    <name evidence="2" type="ORF">SAMN04487905_1159</name>
</gene>
<dbReference type="Pfam" id="PF11382">
    <property type="entry name" value="MctB"/>
    <property type="match status" value="1"/>
</dbReference>
<dbReference type="STRING" id="405564.SAMN04487905_1159"/>
<sequence>MISVRYHVVSIAAVFLALALGVLLGSNSVSRSLLTTVGGQREELRQQLRQLRSERDTLRDELAGATALTDSIAPRAVRGELRGTKVALLVAPGGDSARPRAVRRMIEVAGGSVTGTLRLTDKLTGPNTAAGVRELAPRLLPAGARLPVTSDPGTLAGGMLSPLILLDGGDGEPRATERERTVAFEELRDNGFVRVSPGFGPAELAVVLTGDGERRDPLGIVPRLAARLDRGSSGVVLAGATGSARGNGTIGIARSDDSVVSSVSTVDNAETTGGRVATVLALRGELRERVGSYGIGAGAERRLPEPFCEHLRGVAARSGDCSER</sequence>
<feature type="coiled-coil region" evidence="1">
    <location>
        <begin position="34"/>
        <end position="68"/>
    </location>
</feature>
<dbReference type="AlphaFoldDB" id="A0A1H0WSK2"/>
<proteinExistence type="predicted"/>
<dbReference type="EMBL" id="FNJR01000015">
    <property type="protein sequence ID" value="SDP93651.1"/>
    <property type="molecule type" value="Genomic_DNA"/>
</dbReference>
<keyword evidence="1" id="KW-0175">Coiled coil</keyword>
<dbReference type="GO" id="GO:0055070">
    <property type="term" value="P:copper ion homeostasis"/>
    <property type="evidence" value="ECO:0007669"/>
    <property type="project" value="InterPro"/>
</dbReference>
<evidence type="ECO:0000313" key="2">
    <source>
        <dbReference type="EMBL" id="SDP93651.1"/>
    </source>
</evidence>
<reference evidence="3" key="1">
    <citation type="submission" date="2016-10" db="EMBL/GenBank/DDBJ databases">
        <authorList>
            <person name="Varghese N."/>
            <person name="Submissions S."/>
        </authorList>
    </citation>
    <scope>NUCLEOTIDE SEQUENCE [LARGE SCALE GENOMIC DNA]</scope>
    <source>
        <strain evidence="3">DSM 46732</strain>
    </source>
</reference>